<evidence type="ECO:0000256" key="7">
    <source>
        <dbReference type="ARBA" id="ARBA00023239"/>
    </source>
</evidence>
<dbReference type="GO" id="GO:0007168">
    <property type="term" value="P:receptor guanylyl cyclase signaling pathway"/>
    <property type="evidence" value="ECO:0007669"/>
    <property type="project" value="TreeGrafter"/>
</dbReference>
<comment type="subcellular location">
    <subcellularLocation>
        <location evidence="1">Membrane</location>
    </subcellularLocation>
</comment>
<keyword evidence="4" id="KW-0547">Nucleotide-binding</keyword>
<dbReference type="AlphaFoldDB" id="A0A672V6B9"/>
<reference evidence="10" key="2">
    <citation type="submission" date="2025-08" db="UniProtKB">
        <authorList>
            <consortium name="Ensembl"/>
        </authorList>
    </citation>
    <scope>IDENTIFICATION</scope>
</reference>
<evidence type="ECO:0000256" key="5">
    <source>
        <dbReference type="ARBA" id="ARBA00022989"/>
    </source>
</evidence>
<dbReference type="GO" id="GO:0004383">
    <property type="term" value="F:guanylate cyclase activity"/>
    <property type="evidence" value="ECO:0007669"/>
    <property type="project" value="UniProtKB-EC"/>
</dbReference>
<dbReference type="PANTHER" id="PTHR11920:SF477">
    <property type="entry name" value="GUANYLATE CYCLASE D"/>
    <property type="match status" value="1"/>
</dbReference>
<evidence type="ECO:0000256" key="6">
    <source>
        <dbReference type="ARBA" id="ARBA00023136"/>
    </source>
</evidence>
<dbReference type="InterPro" id="IPR050401">
    <property type="entry name" value="Cyclic_nucleotide_synthase"/>
</dbReference>
<dbReference type="PROSITE" id="PS50011">
    <property type="entry name" value="PROTEIN_KINASE_DOM"/>
    <property type="match status" value="1"/>
</dbReference>
<reference evidence="10" key="3">
    <citation type="submission" date="2025-09" db="UniProtKB">
        <authorList>
            <consortium name="Ensembl"/>
        </authorList>
    </citation>
    <scope>IDENTIFICATION</scope>
</reference>
<dbReference type="OMA" id="QCWSELA"/>
<dbReference type="GO" id="GO:0005886">
    <property type="term" value="C:plasma membrane"/>
    <property type="evidence" value="ECO:0007669"/>
    <property type="project" value="TreeGrafter"/>
</dbReference>
<evidence type="ECO:0000256" key="1">
    <source>
        <dbReference type="ARBA" id="ARBA00004370"/>
    </source>
</evidence>
<keyword evidence="7" id="KW-0456">Lyase</keyword>
<keyword evidence="11" id="KW-1185">Reference proteome</keyword>
<feature type="domain" description="Protein kinase" evidence="9">
    <location>
        <begin position="476"/>
        <end position="747"/>
    </location>
</feature>
<dbReference type="GO" id="GO:0001653">
    <property type="term" value="F:peptide receptor activity"/>
    <property type="evidence" value="ECO:0007669"/>
    <property type="project" value="TreeGrafter"/>
</dbReference>
<keyword evidence="3" id="KW-0812">Transmembrane</keyword>
<evidence type="ECO:0000313" key="11">
    <source>
        <dbReference type="Proteomes" id="UP000472266"/>
    </source>
</evidence>
<keyword evidence="6" id="KW-0472">Membrane</keyword>
<keyword evidence="8" id="KW-0141">cGMP biosynthesis</keyword>
<evidence type="ECO:0000256" key="2">
    <source>
        <dbReference type="ARBA" id="ARBA00012202"/>
    </source>
</evidence>
<keyword evidence="5" id="KW-1133">Transmembrane helix</keyword>
<evidence type="ECO:0000259" key="9">
    <source>
        <dbReference type="PROSITE" id="PS50011"/>
    </source>
</evidence>
<evidence type="ECO:0000256" key="8">
    <source>
        <dbReference type="ARBA" id="ARBA00023293"/>
    </source>
</evidence>
<dbReference type="Gene3D" id="1.10.510.10">
    <property type="entry name" value="Transferase(Phosphotransferase) domain 1"/>
    <property type="match status" value="1"/>
</dbReference>
<dbReference type="FunFam" id="3.40.50.2300:FF:000114">
    <property type="entry name" value="Guanylate cyclase"/>
    <property type="match status" value="1"/>
</dbReference>
<evidence type="ECO:0000256" key="4">
    <source>
        <dbReference type="ARBA" id="ARBA00022741"/>
    </source>
</evidence>
<dbReference type="InterPro" id="IPR001245">
    <property type="entry name" value="Ser-Thr/Tyr_kinase_cat_dom"/>
</dbReference>
<name>A0A672V6B9_STRHB</name>
<evidence type="ECO:0000256" key="3">
    <source>
        <dbReference type="ARBA" id="ARBA00022692"/>
    </source>
</evidence>
<dbReference type="InterPro" id="IPR028082">
    <property type="entry name" value="Peripla_BP_I"/>
</dbReference>
<dbReference type="SUPFAM" id="SSF53822">
    <property type="entry name" value="Periplasmic binding protein-like I"/>
    <property type="match status" value="1"/>
</dbReference>
<reference evidence="10 11" key="1">
    <citation type="submission" date="2019-11" db="EMBL/GenBank/DDBJ databases">
        <title>Strigops habroptila (kakapo) genome, bStrHab1, primary haplotype, v2.</title>
        <authorList>
            <person name="Jarvis E.D."/>
            <person name="Howard J."/>
            <person name="Rhie A."/>
            <person name="Phillippy A."/>
            <person name="Korlach J."/>
            <person name="Digby A."/>
            <person name="Iorns D."/>
            <person name="Eason D."/>
            <person name="Robertson B."/>
            <person name="Raemaekers T."/>
            <person name="Howe K."/>
            <person name="Lewin H."/>
            <person name="Damas J."/>
            <person name="Hastie A."/>
            <person name="Tracey A."/>
            <person name="Chow W."/>
            <person name="Fedrigo O."/>
        </authorList>
    </citation>
    <scope>NUCLEOTIDE SEQUENCE [LARGE SCALE GENOMIC DNA]</scope>
</reference>
<dbReference type="InParanoid" id="A0A672V6B9"/>
<dbReference type="InterPro" id="IPR001828">
    <property type="entry name" value="ANF_lig-bd_rcpt"/>
</dbReference>
<dbReference type="Pfam" id="PF07714">
    <property type="entry name" value="PK_Tyr_Ser-Thr"/>
    <property type="match status" value="1"/>
</dbReference>
<proteinExistence type="predicted"/>
<dbReference type="CDD" id="cd06371">
    <property type="entry name" value="PBP1_sensory_GC_DEF-like"/>
    <property type="match status" value="1"/>
</dbReference>
<dbReference type="InterPro" id="IPR000719">
    <property type="entry name" value="Prot_kinase_dom"/>
</dbReference>
<dbReference type="GO" id="GO:0004016">
    <property type="term" value="F:adenylate cyclase activity"/>
    <property type="evidence" value="ECO:0007669"/>
    <property type="project" value="TreeGrafter"/>
</dbReference>
<dbReference type="GO" id="GO:0004672">
    <property type="term" value="F:protein kinase activity"/>
    <property type="evidence" value="ECO:0007669"/>
    <property type="project" value="InterPro"/>
</dbReference>
<organism evidence="10 11">
    <name type="scientific">Strigops habroptila</name>
    <name type="common">Kakapo</name>
    <dbReference type="NCBI Taxonomy" id="2489341"/>
    <lineage>
        <taxon>Eukaryota</taxon>
        <taxon>Metazoa</taxon>
        <taxon>Chordata</taxon>
        <taxon>Craniata</taxon>
        <taxon>Vertebrata</taxon>
        <taxon>Euteleostomi</taxon>
        <taxon>Archelosauria</taxon>
        <taxon>Archosauria</taxon>
        <taxon>Dinosauria</taxon>
        <taxon>Saurischia</taxon>
        <taxon>Theropoda</taxon>
        <taxon>Coelurosauria</taxon>
        <taxon>Aves</taxon>
        <taxon>Neognathae</taxon>
        <taxon>Neoaves</taxon>
        <taxon>Telluraves</taxon>
        <taxon>Australaves</taxon>
        <taxon>Psittaciformes</taxon>
        <taxon>Psittacidae</taxon>
        <taxon>Strigops</taxon>
    </lineage>
</organism>
<accession>A0A672V6B9</accession>
<dbReference type="Proteomes" id="UP000472266">
    <property type="component" value="Chromosome 2"/>
</dbReference>
<dbReference type="InterPro" id="IPR011009">
    <property type="entry name" value="Kinase-like_dom_sf"/>
</dbReference>
<dbReference type="Pfam" id="PF01094">
    <property type="entry name" value="ANF_receptor"/>
    <property type="match status" value="1"/>
</dbReference>
<dbReference type="SUPFAM" id="SSF56112">
    <property type="entry name" value="Protein kinase-like (PK-like)"/>
    <property type="match status" value="1"/>
</dbReference>
<dbReference type="EC" id="4.6.1.2" evidence="2"/>
<dbReference type="GeneTree" id="ENSGT00940000162702"/>
<dbReference type="Ensembl" id="ENSSHBT00005027761.1">
    <property type="protein sequence ID" value="ENSSHBP00005023321.1"/>
    <property type="gene ID" value="ENSSHBG00005019559.1"/>
</dbReference>
<dbReference type="PANTHER" id="PTHR11920">
    <property type="entry name" value="GUANYLYL CYCLASE"/>
    <property type="match status" value="1"/>
</dbReference>
<dbReference type="Gene3D" id="3.40.50.2300">
    <property type="match status" value="2"/>
</dbReference>
<protein>
    <recommendedName>
        <fullName evidence="2">guanylate cyclase</fullName>
        <ecNumber evidence="2">4.6.1.2</ecNumber>
    </recommendedName>
</protein>
<evidence type="ECO:0000313" key="10">
    <source>
        <dbReference type="Ensembl" id="ENSSHBP00005023321.1"/>
    </source>
</evidence>
<sequence>MSFLLLCPNSLLWSRHIRLHQFNTGNSSKTFSQALWWLLLGITLLCSPAHCSVFKIGLLGPWNCDPFFSKALPHVAARLAVERITKDPSLDLGQRLDYVVLEEECETSRALLRFIDFRKLSSAFIGPLNPGFCEVATILGENWNKAIFSWTCINYYKLDSTIHHPTFARTLPSPTRVLFTIMKHFSWAHVGIIASNEDIWVDTANKLASALRNQGLPVGVVTAISSDSSFIDGERKLFCVENPKWINATVYDPCVSVVILCMHSVLIGGEEQATLLTKALEMGLADGRYVFVPYDTLLYSLPYQNNSFRVFDNDEKLQEAYDAVLTITVESGERTFYDAFREAKTNGEITRDLEATQVSPLFGTIYDAFYFMAMAIDSARRKGARVSGANIAQYTKNFSFPGFSHQVETDHCGKGLSNYVILDTDGHRNQLFPTHLLDMSSDSVMSLGRDIHFPRGTLPKPDSSCWFDPDVLCTGGKQDIKVGLNGIGSVLLISFIFSLISRRSILNSQLFRGPNKIILTLDDLIFINPELQKKVSPSTCVSKSGGTLENRFAVWYFHTHEALEGPSLLHVSFSPMKDLRHENVNLFLGFFSDCGIFAIVTEYCSRGSLEDLLRNEDMKLDWMFKSSLVMDLIKGIRYLHHRDFAHGRLKSRNCVVDGRFVLKITDYGYNELLEAQKCPYIQPPPEELLWTAPELLRDPDMRRKGTFKGDIYSFAIILQEVVVRGPPYCMSELSAEGRQPFQYIFKK</sequence>
<dbReference type="GO" id="GO:0005524">
    <property type="term" value="F:ATP binding"/>
    <property type="evidence" value="ECO:0007669"/>
    <property type="project" value="InterPro"/>
</dbReference>